<protein>
    <submittedName>
        <fullName evidence="4">Uncharacterized protein</fullName>
    </submittedName>
</protein>
<dbReference type="Proteomes" id="UP001374579">
    <property type="component" value="Unassembled WGS sequence"/>
</dbReference>
<keyword evidence="2" id="KW-1133">Transmembrane helix</keyword>
<evidence type="ECO:0000256" key="2">
    <source>
        <dbReference type="SAM" id="Phobius"/>
    </source>
</evidence>
<evidence type="ECO:0000256" key="1">
    <source>
        <dbReference type="SAM" id="MobiDB-lite"/>
    </source>
</evidence>
<organism evidence="4 5">
    <name type="scientific">Littorina saxatilis</name>
    <dbReference type="NCBI Taxonomy" id="31220"/>
    <lineage>
        <taxon>Eukaryota</taxon>
        <taxon>Metazoa</taxon>
        <taxon>Spiralia</taxon>
        <taxon>Lophotrochozoa</taxon>
        <taxon>Mollusca</taxon>
        <taxon>Gastropoda</taxon>
        <taxon>Caenogastropoda</taxon>
        <taxon>Littorinimorpha</taxon>
        <taxon>Littorinoidea</taxon>
        <taxon>Littorinidae</taxon>
        <taxon>Littorina</taxon>
    </lineage>
</organism>
<evidence type="ECO:0000313" key="5">
    <source>
        <dbReference type="Proteomes" id="UP001374579"/>
    </source>
</evidence>
<dbReference type="PROSITE" id="PS51257">
    <property type="entry name" value="PROKAR_LIPOPROTEIN"/>
    <property type="match status" value="1"/>
</dbReference>
<reference evidence="4 5" key="1">
    <citation type="submission" date="2024-02" db="EMBL/GenBank/DDBJ databases">
        <title>Chromosome-scale genome assembly of the rough periwinkle Littorina saxatilis.</title>
        <authorList>
            <person name="De Jode A."/>
            <person name="Faria R."/>
            <person name="Formenti G."/>
            <person name="Sims Y."/>
            <person name="Smith T.P."/>
            <person name="Tracey A."/>
            <person name="Wood J.M.D."/>
            <person name="Zagrodzka Z.B."/>
            <person name="Johannesson K."/>
            <person name="Butlin R.K."/>
            <person name="Leder E.H."/>
        </authorList>
    </citation>
    <scope>NUCLEOTIDE SEQUENCE [LARGE SCALE GENOMIC DNA]</scope>
    <source>
        <strain evidence="4">Snail1</strain>
        <tissue evidence="4">Muscle</tissue>
    </source>
</reference>
<evidence type="ECO:0000313" key="4">
    <source>
        <dbReference type="EMBL" id="KAK7110472.1"/>
    </source>
</evidence>
<feature type="region of interest" description="Disordered" evidence="1">
    <location>
        <begin position="167"/>
        <end position="188"/>
    </location>
</feature>
<keyword evidence="3" id="KW-0732">Signal</keyword>
<feature type="compositionally biased region" description="Polar residues" evidence="1">
    <location>
        <begin position="177"/>
        <end position="186"/>
    </location>
</feature>
<evidence type="ECO:0000256" key="3">
    <source>
        <dbReference type="SAM" id="SignalP"/>
    </source>
</evidence>
<gene>
    <name evidence="4" type="ORF">V1264_014339</name>
</gene>
<sequence length="445" mass="49412">MSYQVSKPVHCLAVLLLVCLVVSCDAQGLASSGRTKRSAKSPFTDPGVIIGIIVGVTGVLVVVGVTILLCRLFCCKGSSCCSCCERGEPYQESGLVPPTADKDHSSPDHNPGSRIPKDHPNRLRKTDRSKNTTLYNPPKYDDLTQTKNSSWKVLDVNKYIKESGETIPPVDLKKNSKGSTVTNTGVDSPRALKYDFDDLENSPVVSRRRKKEPVVKSYHSPASSETYVGDISRREEDRKPFYSRREEGPKLKFIMSEFPSGGDGFQNSGYETRDSDSPPYGGSRGELPRVLPTGAKYGQQTSNMAYHPRGSDFDEDEMASRQYSYQNHNPNQPYAIKSEGVGGQPYIESHQQQPPHNRSSDETHRPSPRVMTNPKETYYSWDIDPSYDDGKRRVWDSEAGCMRIMTEADDPPISSHHSKPASAERYPKAGADNPAYKKESTETTV</sequence>
<proteinExistence type="predicted"/>
<accession>A0AAN9BRU6</accession>
<keyword evidence="2" id="KW-0812">Transmembrane</keyword>
<feature type="region of interest" description="Disordered" evidence="1">
    <location>
        <begin position="257"/>
        <end position="390"/>
    </location>
</feature>
<keyword evidence="2" id="KW-0472">Membrane</keyword>
<feature type="compositionally biased region" description="Polar residues" evidence="1">
    <location>
        <begin position="321"/>
        <end position="332"/>
    </location>
</feature>
<feature type="signal peptide" evidence="3">
    <location>
        <begin position="1"/>
        <end position="26"/>
    </location>
</feature>
<comment type="caution">
    <text evidence="4">The sequence shown here is derived from an EMBL/GenBank/DDBJ whole genome shotgun (WGS) entry which is preliminary data.</text>
</comment>
<dbReference type="EMBL" id="JBAMIC010000003">
    <property type="protein sequence ID" value="KAK7110472.1"/>
    <property type="molecule type" value="Genomic_DNA"/>
</dbReference>
<name>A0AAN9BRU6_9CAEN</name>
<feature type="region of interest" description="Disordered" evidence="1">
    <location>
        <begin position="406"/>
        <end position="445"/>
    </location>
</feature>
<feature type="region of interest" description="Disordered" evidence="1">
    <location>
        <begin position="95"/>
        <end position="141"/>
    </location>
</feature>
<dbReference type="AlphaFoldDB" id="A0AAN9BRU6"/>
<feature type="compositionally biased region" description="Basic and acidic residues" evidence="1">
    <location>
        <begin position="115"/>
        <end position="130"/>
    </location>
</feature>
<keyword evidence="5" id="KW-1185">Reference proteome</keyword>
<feature type="chain" id="PRO_5043006368" evidence="3">
    <location>
        <begin position="27"/>
        <end position="445"/>
    </location>
</feature>
<feature type="transmembrane region" description="Helical" evidence="2">
    <location>
        <begin position="48"/>
        <end position="69"/>
    </location>
</feature>
<feature type="compositionally biased region" description="Basic and acidic residues" evidence="1">
    <location>
        <begin position="435"/>
        <end position="445"/>
    </location>
</feature>